<evidence type="ECO:0000259" key="2">
    <source>
        <dbReference type="PROSITE" id="PS50975"/>
    </source>
</evidence>
<accession>A0A939G037</accession>
<evidence type="ECO:0000256" key="1">
    <source>
        <dbReference type="PROSITE-ProRule" id="PRU00409"/>
    </source>
</evidence>
<dbReference type="PROSITE" id="PS50975">
    <property type="entry name" value="ATP_GRASP"/>
    <property type="match status" value="1"/>
</dbReference>
<evidence type="ECO:0000313" key="4">
    <source>
        <dbReference type="Proteomes" id="UP000664122"/>
    </source>
</evidence>
<dbReference type="PIRSF" id="PIRSF016817">
    <property type="entry name" value="UCP016817_carboligase"/>
    <property type="match status" value="1"/>
</dbReference>
<evidence type="ECO:0000313" key="3">
    <source>
        <dbReference type="EMBL" id="MBO0663385.1"/>
    </source>
</evidence>
<comment type="caution">
    <text evidence="3">The sequence shown here is derived from an EMBL/GenBank/DDBJ whole genome shotgun (WGS) entry which is preliminary data.</text>
</comment>
<dbReference type="GO" id="GO:0005524">
    <property type="term" value="F:ATP binding"/>
    <property type="evidence" value="ECO:0007669"/>
    <property type="project" value="UniProtKB-UniRule"/>
</dbReference>
<keyword evidence="1" id="KW-0547">Nucleotide-binding</keyword>
<sequence length="384" mass="40591">MTTVNEPGAADGTTGRPTILAAAFSARQIAASAKLAGIDTLAVDFFGDLDLEDHAKASTVLRGHYPDGFSGEALIESLERLAEGETPLGFVYGAGFEDRPELLAAIGTRWPILGTDPETARRLKDPEIVAEICRAAGAAHPAIQRAAPNDPGNWLSKQVGGCGGSHVRLGDTPPSDDRYYQRFVRGERISMAFVAAGTRSAVIGYSRQWADASPDEPFRYGGAVGPIPVDPQNDATMREAVTAVLHRLPLKGLCSADFVIGDDGIVLLELNARCGATLDVFEDPARPLVALHLAALRGSLPETLARPSGPIRATGLAWARQPLDLPAGFAWPTWTRDRTAPPGAFAAGQPICTIVAEASSAEAAERLFHDRTQQINDMLGSIAA</sequence>
<dbReference type="InterPro" id="IPR016677">
    <property type="entry name" value="UCP016817_carboligase"/>
</dbReference>
<keyword evidence="4" id="KW-1185">Reference proteome</keyword>
<dbReference type="AlphaFoldDB" id="A0A939G037"/>
<organism evidence="3 4">
    <name type="scientific">Jiella flava</name>
    <dbReference type="NCBI Taxonomy" id="2816857"/>
    <lineage>
        <taxon>Bacteria</taxon>
        <taxon>Pseudomonadati</taxon>
        <taxon>Pseudomonadota</taxon>
        <taxon>Alphaproteobacteria</taxon>
        <taxon>Hyphomicrobiales</taxon>
        <taxon>Aurantimonadaceae</taxon>
        <taxon>Jiella</taxon>
    </lineage>
</organism>
<dbReference type="SUPFAM" id="SSF56059">
    <property type="entry name" value="Glutathione synthetase ATP-binding domain-like"/>
    <property type="match status" value="1"/>
</dbReference>
<dbReference type="Proteomes" id="UP000664122">
    <property type="component" value="Unassembled WGS sequence"/>
</dbReference>
<protein>
    <submittedName>
        <fullName evidence="3">ATP-grasp domain-containing protein</fullName>
    </submittedName>
</protein>
<feature type="domain" description="ATP-grasp" evidence="2">
    <location>
        <begin position="107"/>
        <end position="297"/>
    </location>
</feature>
<gene>
    <name evidence="3" type="ORF">J1C48_12410</name>
</gene>
<dbReference type="InterPro" id="IPR011761">
    <property type="entry name" value="ATP-grasp"/>
</dbReference>
<dbReference type="RefSeq" id="WP_207258168.1">
    <property type="nucleotide sequence ID" value="NZ_JAFMPP010000010.1"/>
</dbReference>
<dbReference type="Gene3D" id="3.30.470.20">
    <property type="entry name" value="ATP-grasp fold, B domain"/>
    <property type="match status" value="1"/>
</dbReference>
<reference evidence="3" key="1">
    <citation type="submission" date="2021-03" db="EMBL/GenBank/DDBJ databases">
        <title>Whole genome sequence of Jiella sp. CQZ9-1.</title>
        <authorList>
            <person name="Tuo L."/>
        </authorList>
    </citation>
    <scope>NUCLEOTIDE SEQUENCE</scope>
    <source>
        <strain evidence="3">CQZ9-1</strain>
    </source>
</reference>
<keyword evidence="1" id="KW-0067">ATP-binding</keyword>
<proteinExistence type="predicted"/>
<dbReference type="EMBL" id="JAFMPP010000010">
    <property type="protein sequence ID" value="MBO0663385.1"/>
    <property type="molecule type" value="Genomic_DNA"/>
</dbReference>
<dbReference type="InterPro" id="IPR003806">
    <property type="entry name" value="ATP-grasp_PylC-type"/>
</dbReference>
<dbReference type="Pfam" id="PF02655">
    <property type="entry name" value="ATP-grasp_3"/>
    <property type="match status" value="1"/>
</dbReference>
<name>A0A939G037_9HYPH</name>
<dbReference type="GO" id="GO:0046872">
    <property type="term" value="F:metal ion binding"/>
    <property type="evidence" value="ECO:0007669"/>
    <property type="project" value="InterPro"/>
</dbReference>